<organism evidence="2">
    <name type="scientific">Sesamum radiatum</name>
    <name type="common">Black benniseed</name>
    <dbReference type="NCBI Taxonomy" id="300843"/>
    <lineage>
        <taxon>Eukaryota</taxon>
        <taxon>Viridiplantae</taxon>
        <taxon>Streptophyta</taxon>
        <taxon>Embryophyta</taxon>
        <taxon>Tracheophyta</taxon>
        <taxon>Spermatophyta</taxon>
        <taxon>Magnoliopsida</taxon>
        <taxon>eudicotyledons</taxon>
        <taxon>Gunneridae</taxon>
        <taxon>Pentapetalae</taxon>
        <taxon>asterids</taxon>
        <taxon>lamiids</taxon>
        <taxon>Lamiales</taxon>
        <taxon>Pedaliaceae</taxon>
        <taxon>Sesamum</taxon>
    </lineage>
</organism>
<feature type="domain" description="Reverse transcriptase" evidence="1">
    <location>
        <begin position="59"/>
        <end position="161"/>
    </location>
</feature>
<gene>
    <name evidence="2" type="ORF">Sradi_6241100</name>
</gene>
<dbReference type="AlphaFoldDB" id="A0AAW2KD75"/>
<reference evidence="2" key="1">
    <citation type="submission" date="2020-06" db="EMBL/GenBank/DDBJ databases">
        <authorList>
            <person name="Li T."/>
            <person name="Hu X."/>
            <person name="Zhang T."/>
            <person name="Song X."/>
            <person name="Zhang H."/>
            <person name="Dai N."/>
            <person name="Sheng W."/>
            <person name="Hou X."/>
            <person name="Wei L."/>
        </authorList>
    </citation>
    <scope>NUCLEOTIDE SEQUENCE</scope>
    <source>
        <strain evidence="2">G02</strain>
        <tissue evidence="2">Leaf</tissue>
    </source>
</reference>
<comment type="caution">
    <text evidence="2">The sequence shown here is derived from an EMBL/GenBank/DDBJ whole genome shotgun (WGS) entry which is preliminary data.</text>
</comment>
<dbReference type="Pfam" id="PF00078">
    <property type="entry name" value="RVT_1"/>
    <property type="match status" value="1"/>
</dbReference>
<proteinExistence type="predicted"/>
<dbReference type="PANTHER" id="PTHR46890">
    <property type="entry name" value="NON-LTR RETROLELEMENT REVERSE TRANSCRIPTASE-LIKE PROTEIN-RELATED"/>
    <property type="match status" value="1"/>
</dbReference>
<dbReference type="PANTHER" id="PTHR46890:SF48">
    <property type="entry name" value="RNA-DIRECTED DNA POLYMERASE"/>
    <property type="match status" value="1"/>
</dbReference>
<sequence>MRRLQALMGTRQNSTKQHGRLWALRYQQRFVIFANGRMLKQINATLINLLPKVHMPCKVSKYRPIACCNVMYKIISRILVARMKGILDRLVDINQNAFVPGRKISDNILLSQELLAGYNQRRLSPRCAFKVDLGKAYDSVEWNFLVAVLRLFRFPSKFIGWI</sequence>
<reference evidence="2" key="2">
    <citation type="journal article" date="2024" name="Plant">
        <title>Genomic evolution and insights into agronomic trait innovations of Sesamum species.</title>
        <authorList>
            <person name="Miao H."/>
            <person name="Wang L."/>
            <person name="Qu L."/>
            <person name="Liu H."/>
            <person name="Sun Y."/>
            <person name="Le M."/>
            <person name="Wang Q."/>
            <person name="Wei S."/>
            <person name="Zheng Y."/>
            <person name="Lin W."/>
            <person name="Duan Y."/>
            <person name="Cao H."/>
            <person name="Xiong S."/>
            <person name="Wang X."/>
            <person name="Wei L."/>
            <person name="Li C."/>
            <person name="Ma Q."/>
            <person name="Ju M."/>
            <person name="Zhao R."/>
            <person name="Li G."/>
            <person name="Mu C."/>
            <person name="Tian Q."/>
            <person name="Mei H."/>
            <person name="Zhang T."/>
            <person name="Gao T."/>
            <person name="Zhang H."/>
        </authorList>
    </citation>
    <scope>NUCLEOTIDE SEQUENCE</scope>
    <source>
        <strain evidence="2">G02</strain>
    </source>
</reference>
<dbReference type="SUPFAM" id="SSF56672">
    <property type="entry name" value="DNA/RNA polymerases"/>
    <property type="match status" value="1"/>
</dbReference>
<protein>
    <recommendedName>
        <fullName evidence="1">Reverse transcriptase domain-containing protein</fullName>
    </recommendedName>
</protein>
<dbReference type="InterPro" id="IPR043502">
    <property type="entry name" value="DNA/RNA_pol_sf"/>
</dbReference>
<name>A0AAW2KD75_SESRA</name>
<accession>A0AAW2KD75</accession>
<evidence type="ECO:0000259" key="1">
    <source>
        <dbReference type="Pfam" id="PF00078"/>
    </source>
</evidence>
<dbReference type="InterPro" id="IPR000477">
    <property type="entry name" value="RT_dom"/>
</dbReference>
<dbReference type="EMBL" id="JACGWJ010000029">
    <property type="protein sequence ID" value="KAL0303730.1"/>
    <property type="molecule type" value="Genomic_DNA"/>
</dbReference>
<dbReference type="InterPro" id="IPR052343">
    <property type="entry name" value="Retrotransposon-Effector_Assoc"/>
</dbReference>
<evidence type="ECO:0000313" key="2">
    <source>
        <dbReference type="EMBL" id="KAL0303730.1"/>
    </source>
</evidence>